<sequence length="40" mass="4300">MKPVIELASSLMEAGQPQAHNAQGGREPAMKLLFMEMGIS</sequence>
<name>A0A1E5VQU9_9POAL</name>
<dbReference type="EMBL" id="LWDX02032414">
    <property type="protein sequence ID" value="OEL27491.1"/>
    <property type="molecule type" value="Genomic_DNA"/>
</dbReference>
<gene>
    <name evidence="1" type="ORF">BAE44_0011490</name>
</gene>
<keyword evidence="2" id="KW-1185">Reference proteome</keyword>
<organism evidence="1 2">
    <name type="scientific">Dichanthelium oligosanthes</name>
    <dbReference type="NCBI Taxonomy" id="888268"/>
    <lineage>
        <taxon>Eukaryota</taxon>
        <taxon>Viridiplantae</taxon>
        <taxon>Streptophyta</taxon>
        <taxon>Embryophyta</taxon>
        <taxon>Tracheophyta</taxon>
        <taxon>Spermatophyta</taxon>
        <taxon>Magnoliopsida</taxon>
        <taxon>Liliopsida</taxon>
        <taxon>Poales</taxon>
        <taxon>Poaceae</taxon>
        <taxon>PACMAD clade</taxon>
        <taxon>Panicoideae</taxon>
        <taxon>Panicodae</taxon>
        <taxon>Paniceae</taxon>
        <taxon>Dichantheliinae</taxon>
        <taxon>Dichanthelium</taxon>
    </lineage>
</organism>
<dbReference type="AlphaFoldDB" id="A0A1E5VQU9"/>
<protein>
    <submittedName>
        <fullName evidence="1">Uncharacterized protein</fullName>
    </submittedName>
</protein>
<comment type="caution">
    <text evidence="1">The sequence shown here is derived from an EMBL/GenBank/DDBJ whole genome shotgun (WGS) entry which is preliminary data.</text>
</comment>
<dbReference type="Proteomes" id="UP000095767">
    <property type="component" value="Unassembled WGS sequence"/>
</dbReference>
<reference evidence="1 2" key="1">
    <citation type="submission" date="2016-09" db="EMBL/GenBank/DDBJ databases">
        <title>The draft genome of Dichanthelium oligosanthes: A C3 panicoid grass species.</title>
        <authorList>
            <person name="Studer A.J."/>
            <person name="Schnable J.C."/>
            <person name="Brutnell T.P."/>
        </authorList>
    </citation>
    <scope>NUCLEOTIDE SEQUENCE [LARGE SCALE GENOMIC DNA]</scope>
    <source>
        <strain evidence="2">cv. Kellogg 1175</strain>
        <tissue evidence="1">Leaf</tissue>
    </source>
</reference>
<proteinExistence type="predicted"/>
<evidence type="ECO:0000313" key="2">
    <source>
        <dbReference type="Proteomes" id="UP000095767"/>
    </source>
</evidence>
<accession>A0A1E5VQU9</accession>
<evidence type="ECO:0000313" key="1">
    <source>
        <dbReference type="EMBL" id="OEL27491.1"/>
    </source>
</evidence>